<dbReference type="GO" id="GO:0016491">
    <property type="term" value="F:oxidoreductase activity"/>
    <property type="evidence" value="ECO:0007669"/>
    <property type="project" value="UniProtKB-KW"/>
</dbReference>
<proteinExistence type="predicted"/>
<keyword evidence="2" id="KW-1003">Cell membrane</keyword>
<dbReference type="EMBL" id="CP015518">
    <property type="protein sequence ID" value="APG23859.1"/>
    <property type="molecule type" value="Genomic_DNA"/>
</dbReference>
<dbReference type="GO" id="GO:0051539">
    <property type="term" value="F:4 iron, 4 sulfur cluster binding"/>
    <property type="evidence" value="ECO:0007669"/>
    <property type="project" value="UniProtKB-KW"/>
</dbReference>
<feature type="transmembrane region" description="Helical" evidence="11">
    <location>
        <begin position="177"/>
        <end position="196"/>
    </location>
</feature>
<evidence type="ECO:0000259" key="12">
    <source>
        <dbReference type="PROSITE" id="PS51379"/>
    </source>
</evidence>
<evidence type="ECO:0000256" key="6">
    <source>
        <dbReference type="ARBA" id="ARBA00022989"/>
    </source>
</evidence>
<dbReference type="PROSITE" id="PS51379">
    <property type="entry name" value="4FE4S_FER_2"/>
    <property type="match status" value="1"/>
</dbReference>
<dbReference type="PROSITE" id="PS00198">
    <property type="entry name" value="4FE4S_FER_1"/>
    <property type="match status" value="1"/>
</dbReference>
<dbReference type="SUPFAM" id="SSF46548">
    <property type="entry name" value="alpha-helical ferredoxin"/>
    <property type="match status" value="1"/>
</dbReference>
<feature type="transmembrane region" description="Helical" evidence="11">
    <location>
        <begin position="202"/>
        <end position="219"/>
    </location>
</feature>
<dbReference type="PANTHER" id="PTHR43255:SF1">
    <property type="entry name" value="IRON-SULFUR-BINDING OXIDOREDUCTASE FADF-RELATED"/>
    <property type="match status" value="1"/>
</dbReference>
<dbReference type="Pfam" id="PF02754">
    <property type="entry name" value="CCG"/>
    <property type="match status" value="2"/>
</dbReference>
<organism evidence="13 14">
    <name type="scientific">Syntrophotalea acetylenica</name>
    <name type="common">Pelobacter acetylenicus</name>
    <dbReference type="NCBI Taxonomy" id="29542"/>
    <lineage>
        <taxon>Bacteria</taxon>
        <taxon>Pseudomonadati</taxon>
        <taxon>Thermodesulfobacteriota</taxon>
        <taxon>Desulfuromonadia</taxon>
        <taxon>Desulfuromonadales</taxon>
        <taxon>Syntrophotaleaceae</taxon>
        <taxon>Syntrophotalea</taxon>
    </lineage>
</organism>
<evidence type="ECO:0000256" key="3">
    <source>
        <dbReference type="ARBA" id="ARBA00022485"/>
    </source>
</evidence>
<keyword evidence="6 11" id="KW-1133">Transmembrane helix</keyword>
<keyword evidence="3" id="KW-0004">4Fe-4S</keyword>
<evidence type="ECO:0000256" key="2">
    <source>
        <dbReference type="ARBA" id="ARBA00022475"/>
    </source>
</evidence>
<dbReference type="InterPro" id="IPR023234">
    <property type="entry name" value="NarG-like_domain"/>
</dbReference>
<evidence type="ECO:0000256" key="4">
    <source>
        <dbReference type="ARBA" id="ARBA00022692"/>
    </source>
</evidence>
<dbReference type="PANTHER" id="PTHR43255">
    <property type="entry name" value="IRON-SULFUR-BINDING OXIDOREDUCTASE FADF-RELATED-RELATED"/>
    <property type="match status" value="1"/>
</dbReference>
<evidence type="ECO:0000313" key="13">
    <source>
        <dbReference type="EMBL" id="APG23859.1"/>
    </source>
</evidence>
<dbReference type="InterPro" id="IPR004017">
    <property type="entry name" value="Cys_rich_dom"/>
</dbReference>
<evidence type="ECO:0000256" key="8">
    <source>
        <dbReference type="ARBA" id="ARBA00023004"/>
    </source>
</evidence>
<dbReference type="STRING" id="29542.A6070_10200"/>
<dbReference type="InterPro" id="IPR036197">
    <property type="entry name" value="NarG-like_sf"/>
</dbReference>
<dbReference type="InterPro" id="IPR051460">
    <property type="entry name" value="HdrC_iron-sulfur_subunit"/>
</dbReference>
<evidence type="ECO:0000256" key="5">
    <source>
        <dbReference type="ARBA" id="ARBA00022723"/>
    </source>
</evidence>
<feature type="transmembrane region" description="Helical" evidence="11">
    <location>
        <begin position="231"/>
        <end position="249"/>
    </location>
</feature>
<gene>
    <name evidence="13" type="ORF">A7E75_01585</name>
</gene>
<reference evidence="13 14" key="1">
    <citation type="journal article" date="2017" name="Genome Announc.">
        <title>Complete Genome Sequences of Two Acetylene-Fermenting Pelobacter acetylenicus Strains.</title>
        <authorList>
            <person name="Sutton J.M."/>
            <person name="Baesman S.M."/>
            <person name="Fierst J.L."/>
            <person name="Poret-Peterson A.T."/>
            <person name="Oremland R.S."/>
            <person name="Dunlap D.S."/>
            <person name="Akob D.M."/>
        </authorList>
    </citation>
    <scope>NUCLEOTIDE SEQUENCE [LARGE SCALE GENOMIC DNA]</scope>
    <source>
        <strain evidence="13 14">DSM 3247</strain>
    </source>
</reference>
<dbReference type="Gene3D" id="1.20.950.20">
    <property type="entry name" value="Transmembrane di-heme cytochromes, Chain C"/>
    <property type="match status" value="1"/>
</dbReference>
<keyword evidence="10 11" id="KW-0472">Membrane</keyword>
<dbReference type="InterPro" id="IPR009051">
    <property type="entry name" value="Helical_ferredxn"/>
</dbReference>
<dbReference type="Proteomes" id="UP000182264">
    <property type="component" value="Chromosome"/>
</dbReference>
<dbReference type="SUPFAM" id="SSF103501">
    <property type="entry name" value="Respiratory nitrate reductase 1 gamma chain"/>
    <property type="match status" value="1"/>
</dbReference>
<evidence type="ECO:0000256" key="7">
    <source>
        <dbReference type="ARBA" id="ARBA00023002"/>
    </source>
</evidence>
<feature type="transmembrane region" description="Helical" evidence="11">
    <location>
        <begin position="103"/>
        <end position="120"/>
    </location>
</feature>
<keyword evidence="9" id="KW-0411">Iron-sulfur</keyword>
<dbReference type="KEGG" id="pace:A6070_10200"/>
<evidence type="ECO:0000256" key="9">
    <source>
        <dbReference type="ARBA" id="ARBA00023014"/>
    </source>
</evidence>
<keyword evidence="5" id="KW-0479">Metal-binding</keyword>
<dbReference type="Pfam" id="PF02665">
    <property type="entry name" value="Nitrate_red_gam"/>
    <property type="match status" value="1"/>
</dbReference>
<feature type="transmembrane region" description="Helical" evidence="11">
    <location>
        <begin position="39"/>
        <end position="57"/>
    </location>
</feature>
<evidence type="ECO:0000256" key="11">
    <source>
        <dbReference type="SAM" id="Phobius"/>
    </source>
</evidence>
<dbReference type="AlphaFoldDB" id="A0A1L3GDE0"/>
<comment type="subcellular location">
    <subcellularLocation>
        <location evidence="1">Cell membrane</location>
        <topology evidence="1">Multi-pass membrane protein</topology>
    </subcellularLocation>
</comment>
<keyword evidence="14" id="KW-1185">Reference proteome</keyword>
<evidence type="ECO:0000256" key="1">
    <source>
        <dbReference type="ARBA" id="ARBA00004651"/>
    </source>
</evidence>
<feature type="transmembrane region" description="Helical" evidence="11">
    <location>
        <begin position="132"/>
        <end position="157"/>
    </location>
</feature>
<dbReference type="GO" id="GO:0005886">
    <property type="term" value="C:plasma membrane"/>
    <property type="evidence" value="ECO:0007669"/>
    <property type="project" value="UniProtKB-SubCell"/>
</dbReference>
<accession>A0A1L3GDE0</accession>
<dbReference type="InterPro" id="IPR017896">
    <property type="entry name" value="4Fe4S_Fe-S-bd"/>
</dbReference>
<dbReference type="InterPro" id="IPR017900">
    <property type="entry name" value="4Fe4S_Fe_S_CS"/>
</dbReference>
<protein>
    <recommendedName>
        <fullName evidence="12">4Fe-4S ferredoxin-type domain-containing protein</fullName>
    </recommendedName>
</protein>
<name>A0A1L3GDE0_SYNAC</name>
<dbReference type="Gene3D" id="1.10.1060.10">
    <property type="entry name" value="Alpha-helical ferredoxin"/>
    <property type="match status" value="1"/>
</dbReference>
<keyword evidence="7" id="KW-0560">Oxidoreductase</keyword>
<dbReference type="GO" id="GO:0046872">
    <property type="term" value="F:metal ion binding"/>
    <property type="evidence" value="ECO:0007669"/>
    <property type="project" value="UniProtKB-KW"/>
</dbReference>
<evidence type="ECO:0000256" key="10">
    <source>
        <dbReference type="ARBA" id="ARBA00023136"/>
    </source>
</evidence>
<evidence type="ECO:0000313" key="14">
    <source>
        <dbReference type="Proteomes" id="UP000182264"/>
    </source>
</evidence>
<dbReference type="Pfam" id="PF13183">
    <property type="entry name" value="Fer4_8"/>
    <property type="match status" value="1"/>
</dbReference>
<keyword evidence="4 11" id="KW-0812">Transmembrane</keyword>
<keyword evidence="8" id="KW-0408">Iron</keyword>
<sequence length="654" mass="71389">MVLPALFEKTRVVAEKTGKVAYLMEASRQVLWNIGSSRFLDICTFVTAVSLAAGFSGRIRAWLRGRKGTAAGQVSERLRALLRAVSSQKGMIRGGMYLGMHRCIVYGMLFLFTGTVMLAIEMHLGVNFIHGAVYLAFGLIVDLAGIAVLIGLSLAIYKRYVVRPDRLESGLRDIFPLMLLAMVVLSGFLLKGVRIVATADPWAVWSPVGHAFALLLGVPLDQHGALRLHRFIWHGHVVLSFSLLALAPWSKLLHMLAVPLSIFSRFPITMRMAAGFSEDSGRGAWTVADCTRKQLVETDACVECGRCKKLCPVFLGGMPFAPMILLKRLRNLVRKGRWTSPLAGQVIDEAALWSCSLCLSCEERCPMNGEHGFGIVAIRRGENERNRVPAMIAARFDRNLASLADASNCPTAPHPGFDVYLWPGCKESNPDQSEILRNVQQLLKKAGVNFSVLEPPACCGGPVRRLGNEPLFQRNVALNVGYLEKLKNATVVTCCPHCFNTLGNEYPVFGANVKIMHHAQYLSGLAADKMLLPGKSSALKAAYHDPCFLGRYNGEYTSARALLESVAGLSLIEMKHSRQKSLCCGSGGGTVAAETARQAGQRLLTRICEEGAEAIITGCPYCREILRAAAMEQASEKPVAILDVAEILHRAEIP</sequence>
<feature type="domain" description="4Fe-4S ferredoxin-type" evidence="12">
    <location>
        <begin position="292"/>
        <end position="323"/>
    </location>
</feature>